<reference evidence="10 11" key="1">
    <citation type="submission" date="2016-06" db="EMBL/GenBank/DDBJ databases">
        <authorList>
            <person name="Kjaerup R.B."/>
            <person name="Dalgaard T.S."/>
            <person name="Juul-Madsen H.R."/>
        </authorList>
    </citation>
    <scope>NUCLEOTIDE SEQUENCE [LARGE SCALE GENOMIC DNA]</scope>
    <source>
        <strain evidence="10 11">1276495.2</strain>
    </source>
</reference>
<comment type="cofactor">
    <cofactor evidence="8">
        <name>[2Fe-2S] cluster</name>
        <dbReference type="ChEBI" id="CHEBI:190135"/>
    </cofactor>
</comment>
<dbReference type="GO" id="GO:0046872">
    <property type="term" value="F:metal ion binding"/>
    <property type="evidence" value="ECO:0007669"/>
    <property type="project" value="UniProtKB-KW"/>
</dbReference>
<comment type="caution">
    <text evidence="10">The sequence shown here is derived from an EMBL/GenBank/DDBJ whole genome shotgun (WGS) entry which is preliminary data.</text>
</comment>
<dbReference type="InterPro" id="IPR036010">
    <property type="entry name" value="2Fe-2S_ferredoxin-like_sf"/>
</dbReference>
<evidence type="ECO:0000256" key="8">
    <source>
        <dbReference type="ARBA" id="ARBA00034078"/>
    </source>
</evidence>
<evidence type="ECO:0000256" key="4">
    <source>
        <dbReference type="ARBA" id="ARBA00022723"/>
    </source>
</evidence>
<dbReference type="PANTHER" id="PTHR43112:SF3">
    <property type="entry name" value="FERREDOXIN-2, CHLOROPLASTIC"/>
    <property type="match status" value="1"/>
</dbReference>
<keyword evidence="7" id="KW-0411">Iron-sulfur</keyword>
<evidence type="ECO:0000256" key="2">
    <source>
        <dbReference type="ARBA" id="ARBA00022448"/>
    </source>
</evidence>
<evidence type="ECO:0000313" key="10">
    <source>
        <dbReference type="EMBL" id="OBJ88673.1"/>
    </source>
</evidence>
<evidence type="ECO:0000259" key="9">
    <source>
        <dbReference type="PROSITE" id="PS51085"/>
    </source>
</evidence>
<evidence type="ECO:0000313" key="11">
    <source>
        <dbReference type="Proteomes" id="UP000093925"/>
    </source>
</evidence>
<protein>
    <submittedName>
        <fullName evidence="10">Ferredoxin</fullName>
    </submittedName>
</protein>
<gene>
    <name evidence="10" type="ORF">A5640_04530</name>
</gene>
<dbReference type="InterPro" id="IPR012675">
    <property type="entry name" value="Beta-grasp_dom_sf"/>
</dbReference>
<keyword evidence="3" id="KW-0001">2Fe-2S</keyword>
<sequence>MSDSPALSCMDAAQVTIDLDGRTTAVSYSRGDTLLQTARMAGLSPPSSCEVGSCGTCMARLTEGGARMLNNDALEEDEVAEGWVLTCQALPTTPTVRVVYE</sequence>
<dbReference type="SUPFAM" id="SSF54292">
    <property type="entry name" value="2Fe-2S ferredoxin-like"/>
    <property type="match status" value="1"/>
</dbReference>
<evidence type="ECO:0000256" key="7">
    <source>
        <dbReference type="ARBA" id="ARBA00023014"/>
    </source>
</evidence>
<comment type="similarity">
    <text evidence="1">Belongs to the 2Fe2S plant-type ferredoxin family.</text>
</comment>
<dbReference type="Pfam" id="PF00111">
    <property type="entry name" value="Fer2"/>
    <property type="match status" value="1"/>
</dbReference>
<dbReference type="AlphaFoldDB" id="A0A1A3KWC1"/>
<dbReference type="PROSITE" id="PS51085">
    <property type="entry name" value="2FE2S_FER_2"/>
    <property type="match status" value="1"/>
</dbReference>
<name>A0A1A3KWC1_MYCAS</name>
<dbReference type="InterPro" id="IPR006058">
    <property type="entry name" value="2Fe2S_fd_BS"/>
</dbReference>
<dbReference type="Proteomes" id="UP000093925">
    <property type="component" value="Unassembled WGS sequence"/>
</dbReference>
<keyword evidence="5" id="KW-0249">Electron transport</keyword>
<dbReference type="CDD" id="cd00207">
    <property type="entry name" value="fer2"/>
    <property type="match status" value="1"/>
</dbReference>
<dbReference type="Gene3D" id="3.10.20.30">
    <property type="match status" value="1"/>
</dbReference>
<dbReference type="EMBL" id="LZLM01000033">
    <property type="protein sequence ID" value="OBJ88673.1"/>
    <property type="molecule type" value="Genomic_DNA"/>
</dbReference>
<dbReference type="PANTHER" id="PTHR43112">
    <property type="entry name" value="FERREDOXIN"/>
    <property type="match status" value="1"/>
</dbReference>
<evidence type="ECO:0000256" key="5">
    <source>
        <dbReference type="ARBA" id="ARBA00022982"/>
    </source>
</evidence>
<organism evidence="10 11">
    <name type="scientific">Mycobacterium asiaticum</name>
    <dbReference type="NCBI Taxonomy" id="1790"/>
    <lineage>
        <taxon>Bacteria</taxon>
        <taxon>Bacillati</taxon>
        <taxon>Actinomycetota</taxon>
        <taxon>Actinomycetes</taxon>
        <taxon>Mycobacteriales</taxon>
        <taxon>Mycobacteriaceae</taxon>
        <taxon>Mycobacterium</taxon>
    </lineage>
</organism>
<dbReference type="RefSeq" id="WP_065138914.1">
    <property type="nucleotide sequence ID" value="NZ_LZLM01000033.1"/>
</dbReference>
<keyword evidence="4" id="KW-0479">Metal-binding</keyword>
<keyword evidence="6" id="KW-0408">Iron</keyword>
<evidence type="ECO:0000256" key="1">
    <source>
        <dbReference type="ARBA" id="ARBA00007874"/>
    </source>
</evidence>
<dbReference type="GO" id="GO:0051537">
    <property type="term" value="F:2 iron, 2 sulfur cluster binding"/>
    <property type="evidence" value="ECO:0007669"/>
    <property type="project" value="UniProtKB-KW"/>
</dbReference>
<evidence type="ECO:0000256" key="3">
    <source>
        <dbReference type="ARBA" id="ARBA00022714"/>
    </source>
</evidence>
<feature type="domain" description="2Fe-2S ferredoxin-type" evidence="9">
    <location>
        <begin position="13"/>
        <end position="101"/>
    </location>
</feature>
<evidence type="ECO:0000256" key="6">
    <source>
        <dbReference type="ARBA" id="ARBA00023004"/>
    </source>
</evidence>
<proteinExistence type="inferred from homology"/>
<dbReference type="InterPro" id="IPR001041">
    <property type="entry name" value="2Fe-2S_ferredoxin-type"/>
</dbReference>
<accession>A0A1A3KWC1</accession>
<keyword evidence="2" id="KW-0813">Transport</keyword>
<dbReference type="PROSITE" id="PS00197">
    <property type="entry name" value="2FE2S_FER_1"/>
    <property type="match status" value="1"/>
</dbReference>